<evidence type="ECO:0000256" key="4">
    <source>
        <dbReference type="ARBA" id="ARBA00023136"/>
    </source>
</evidence>
<evidence type="ECO:0000313" key="10">
    <source>
        <dbReference type="Proteomes" id="UP000887568"/>
    </source>
</evidence>
<reference evidence="9" key="1">
    <citation type="submission" date="2022-11" db="UniProtKB">
        <authorList>
            <consortium name="EnsemblMetazoa"/>
        </authorList>
    </citation>
    <scope>IDENTIFICATION</scope>
</reference>
<evidence type="ECO:0000256" key="5">
    <source>
        <dbReference type="PROSITE-ProRule" id="PRU00581"/>
    </source>
</evidence>
<keyword evidence="4 5" id="KW-0472">Membrane</keyword>
<proteinExistence type="predicted"/>
<dbReference type="OMA" id="LIMTIMQ"/>
<evidence type="ECO:0000256" key="3">
    <source>
        <dbReference type="ARBA" id="ARBA00022989"/>
    </source>
</evidence>
<dbReference type="PANTHER" id="PTHR22776:SF49">
    <property type="entry name" value="MARVEL DOMAIN-CONTAINING PROTEIN"/>
    <property type="match status" value="1"/>
</dbReference>
<name>A0A914ASL3_PATMI</name>
<dbReference type="EnsemblMetazoa" id="XM_038210413.1">
    <property type="protein sequence ID" value="XP_038066341.1"/>
    <property type="gene ID" value="LOC119736396"/>
</dbReference>
<protein>
    <recommendedName>
        <fullName evidence="8">MARVEL domain-containing protein</fullName>
    </recommendedName>
</protein>
<evidence type="ECO:0000259" key="8">
    <source>
        <dbReference type="PROSITE" id="PS51225"/>
    </source>
</evidence>
<evidence type="ECO:0000256" key="1">
    <source>
        <dbReference type="ARBA" id="ARBA00004141"/>
    </source>
</evidence>
<feature type="transmembrane region" description="Helical" evidence="7">
    <location>
        <begin position="111"/>
        <end position="135"/>
    </location>
</feature>
<dbReference type="RefSeq" id="XP_038066341.1">
    <property type="nucleotide sequence ID" value="XM_038210413.1"/>
</dbReference>
<feature type="transmembrane region" description="Helical" evidence="7">
    <location>
        <begin position="53"/>
        <end position="72"/>
    </location>
</feature>
<keyword evidence="10" id="KW-1185">Reference proteome</keyword>
<dbReference type="Pfam" id="PF01284">
    <property type="entry name" value="MARVEL"/>
    <property type="match status" value="1"/>
</dbReference>
<dbReference type="AlphaFoldDB" id="A0A914ASL3"/>
<evidence type="ECO:0000256" key="2">
    <source>
        <dbReference type="ARBA" id="ARBA00022692"/>
    </source>
</evidence>
<dbReference type="GeneID" id="119736396"/>
<dbReference type="InterPro" id="IPR050578">
    <property type="entry name" value="MARVEL-CKLF_proteins"/>
</dbReference>
<evidence type="ECO:0000256" key="7">
    <source>
        <dbReference type="SAM" id="Phobius"/>
    </source>
</evidence>
<accession>A0A914ASL3</accession>
<dbReference type="Proteomes" id="UP000887568">
    <property type="component" value="Unplaced"/>
</dbReference>
<dbReference type="PANTHER" id="PTHR22776">
    <property type="entry name" value="MARVEL-CONTAINING POTENTIAL LIPID RAFT-ASSOCIATED PROTEIN"/>
    <property type="match status" value="1"/>
</dbReference>
<feature type="domain" description="MARVEL" evidence="8">
    <location>
        <begin position="43"/>
        <end position="168"/>
    </location>
</feature>
<feature type="region of interest" description="Disordered" evidence="6">
    <location>
        <begin position="178"/>
        <end position="198"/>
    </location>
</feature>
<dbReference type="PROSITE" id="PS51225">
    <property type="entry name" value="MARVEL"/>
    <property type="match status" value="1"/>
</dbReference>
<evidence type="ECO:0000256" key="6">
    <source>
        <dbReference type="SAM" id="MobiDB-lite"/>
    </source>
</evidence>
<dbReference type="OrthoDB" id="10028364at2759"/>
<feature type="transmembrane region" description="Helical" evidence="7">
    <location>
        <begin position="78"/>
        <end position="99"/>
    </location>
</feature>
<feature type="transmembrane region" description="Helical" evidence="7">
    <location>
        <begin position="141"/>
        <end position="164"/>
    </location>
</feature>
<sequence length="198" mass="21338">MADKTVEVSTVSQHTVVTASTTTTANLHGPSPAASGCTCDVGYLRSLQGITKIVEILLSLVAFIVMVSSPSHTRNAGLNFFLFVALAATLVSAVCLILLSTHLHLKVRLPWNIVFAALYAIMLLIYFIAFIFGAANAWTSLHGSAATLGFFACLAYVASLFFAIQDYRLNRQMTQQSEGATGTYTDQRDNPPAYDASY</sequence>
<keyword evidence="3 7" id="KW-1133">Transmembrane helix</keyword>
<dbReference type="GO" id="GO:0016020">
    <property type="term" value="C:membrane"/>
    <property type="evidence" value="ECO:0007669"/>
    <property type="project" value="UniProtKB-SubCell"/>
</dbReference>
<organism evidence="9 10">
    <name type="scientific">Patiria miniata</name>
    <name type="common">Bat star</name>
    <name type="synonym">Asterina miniata</name>
    <dbReference type="NCBI Taxonomy" id="46514"/>
    <lineage>
        <taxon>Eukaryota</taxon>
        <taxon>Metazoa</taxon>
        <taxon>Echinodermata</taxon>
        <taxon>Eleutherozoa</taxon>
        <taxon>Asterozoa</taxon>
        <taxon>Asteroidea</taxon>
        <taxon>Valvatacea</taxon>
        <taxon>Valvatida</taxon>
        <taxon>Asterinidae</taxon>
        <taxon>Patiria</taxon>
    </lineage>
</organism>
<keyword evidence="2 5" id="KW-0812">Transmembrane</keyword>
<dbReference type="InterPro" id="IPR008253">
    <property type="entry name" value="Marvel"/>
</dbReference>
<comment type="subcellular location">
    <subcellularLocation>
        <location evidence="1">Membrane</location>
        <topology evidence="1">Multi-pass membrane protein</topology>
    </subcellularLocation>
</comment>
<evidence type="ECO:0000313" key="9">
    <source>
        <dbReference type="EnsemblMetazoa" id="XP_038066341.1"/>
    </source>
</evidence>